<feature type="compositionally biased region" description="Polar residues" evidence="9">
    <location>
        <begin position="62"/>
        <end position="90"/>
    </location>
</feature>
<dbReference type="SMART" id="SM00129">
    <property type="entry name" value="KISc"/>
    <property type="match status" value="1"/>
</dbReference>
<feature type="region of interest" description="Disordered" evidence="9">
    <location>
        <begin position="776"/>
        <end position="809"/>
    </location>
</feature>
<dbReference type="GO" id="GO:0007018">
    <property type="term" value="P:microtubule-based movement"/>
    <property type="evidence" value="ECO:0007669"/>
    <property type="project" value="InterPro"/>
</dbReference>
<keyword evidence="4 8" id="KW-0175">Coiled coil</keyword>
<dbReference type="GO" id="GO:0008017">
    <property type="term" value="F:microtubule binding"/>
    <property type="evidence" value="ECO:0007669"/>
    <property type="project" value="InterPro"/>
</dbReference>
<dbReference type="GO" id="GO:0080175">
    <property type="term" value="P:phragmoplast microtubule organization"/>
    <property type="evidence" value="ECO:0007669"/>
    <property type="project" value="UniProtKB-ARBA"/>
</dbReference>
<dbReference type="PANTHER" id="PTHR37739">
    <property type="entry name" value="KINESIN-LIKE PROTEIN KIN-12D"/>
    <property type="match status" value="1"/>
</dbReference>
<dbReference type="Pfam" id="PF00225">
    <property type="entry name" value="Kinesin"/>
    <property type="match status" value="1"/>
</dbReference>
<dbReference type="InterPro" id="IPR027417">
    <property type="entry name" value="P-loop_NTPase"/>
</dbReference>
<dbReference type="GO" id="GO:0005524">
    <property type="term" value="F:ATP binding"/>
    <property type="evidence" value="ECO:0007669"/>
    <property type="project" value="UniProtKB-UniRule"/>
</dbReference>
<keyword evidence="2 7" id="KW-0547">Nucleotide-binding</keyword>
<evidence type="ECO:0000256" key="4">
    <source>
        <dbReference type="ARBA" id="ARBA00023054"/>
    </source>
</evidence>
<keyword evidence="1" id="KW-0493">Microtubule</keyword>
<proteinExistence type="inferred from homology"/>
<accession>A0AAN9RHW4</accession>
<feature type="compositionally biased region" description="Polar residues" evidence="9">
    <location>
        <begin position="1"/>
        <end position="52"/>
    </location>
</feature>
<dbReference type="Proteomes" id="UP001374584">
    <property type="component" value="Unassembled WGS sequence"/>
</dbReference>
<name>A0AAN9RHW4_PHACN</name>
<evidence type="ECO:0000256" key="5">
    <source>
        <dbReference type="ARBA" id="ARBA00023175"/>
    </source>
</evidence>
<dbReference type="AlphaFoldDB" id="A0AAN9RHW4"/>
<dbReference type="GO" id="GO:0009524">
    <property type="term" value="C:phragmoplast"/>
    <property type="evidence" value="ECO:0007669"/>
    <property type="project" value="UniProtKB-ARBA"/>
</dbReference>
<dbReference type="GO" id="GO:0007112">
    <property type="term" value="P:male meiosis cytokinesis"/>
    <property type="evidence" value="ECO:0007669"/>
    <property type="project" value="UniProtKB-ARBA"/>
</dbReference>
<evidence type="ECO:0000259" key="10">
    <source>
        <dbReference type="PROSITE" id="PS50067"/>
    </source>
</evidence>
<feature type="region of interest" description="Disordered" evidence="9">
    <location>
        <begin position="1"/>
        <end position="95"/>
    </location>
</feature>
<organism evidence="11 12">
    <name type="scientific">Phaseolus coccineus</name>
    <name type="common">Scarlet runner bean</name>
    <name type="synonym">Phaseolus multiflorus</name>
    <dbReference type="NCBI Taxonomy" id="3886"/>
    <lineage>
        <taxon>Eukaryota</taxon>
        <taxon>Viridiplantae</taxon>
        <taxon>Streptophyta</taxon>
        <taxon>Embryophyta</taxon>
        <taxon>Tracheophyta</taxon>
        <taxon>Spermatophyta</taxon>
        <taxon>Magnoliopsida</taxon>
        <taxon>eudicotyledons</taxon>
        <taxon>Gunneridae</taxon>
        <taxon>Pentapetalae</taxon>
        <taxon>rosids</taxon>
        <taxon>fabids</taxon>
        <taxon>Fabales</taxon>
        <taxon>Fabaceae</taxon>
        <taxon>Papilionoideae</taxon>
        <taxon>50 kb inversion clade</taxon>
        <taxon>NPAAA clade</taxon>
        <taxon>indigoferoid/millettioid clade</taxon>
        <taxon>Phaseoleae</taxon>
        <taxon>Phaseolus</taxon>
    </lineage>
</organism>
<keyword evidence="5 7" id="KW-0505">Motor protein</keyword>
<evidence type="ECO:0000256" key="2">
    <source>
        <dbReference type="ARBA" id="ARBA00022741"/>
    </source>
</evidence>
<reference evidence="11 12" key="1">
    <citation type="submission" date="2024-01" db="EMBL/GenBank/DDBJ databases">
        <title>The genomes of 5 underutilized Papilionoideae crops provide insights into root nodulation and disease resistanc.</title>
        <authorList>
            <person name="Jiang F."/>
        </authorList>
    </citation>
    <scope>NUCLEOTIDE SEQUENCE [LARGE SCALE GENOMIC DNA]</scope>
    <source>
        <strain evidence="11">JINMINGXINNONG_FW02</strain>
        <tissue evidence="11">Leaves</tissue>
    </source>
</reference>
<sequence>MRQFSNKQTSESRFSGTISSTSLRNFLPRSFSSKQKPTSNSKIPNSDAENTPPTDPNILINHDQSLPSTIKQSHSKISTSHNNLHQSNPPSELDPPVKVVVRIRPTNNNGIEGDRTVKKVSSDTLCVGDRQFTFDSVFDSNTNQEDIFQSVGVPLVKNALDGYNTSILSYGQSGSGKTYTMWGPPSAMFEEPSPQSHKGIVPRIFQMLFSELDKEQQASDEKQFNYQCRCSFLEIYNEQIGDLLDPTQRNLEMKDDSKNALYIENLTEEYVTSYDDVMQILIKGLSSRKVGATSLNSKSSRSHIILTFVIESWCKGLSSNGFSSSKSSRISLIDLAGQDRNKVEDAGKQCQKESKNVKKSLSQLGHLVDVLTKETLSEKAEVSNRNSCLTRLLQESLGGNAKLSLICSISPDNKNNGETLRTLRFGQRVRTIRNEPVINEIKEDDVNDLSDQIRQLKEELIRAKAEVRCSDGIKNGYFQGRNVRDSLNQLRVSLNRSILLPRIDKDTDEDVNVDEEDIRQLRQQIDELYHSCEGNNTKSISGSEDGVQYYSVAENGDADMTSGDEVEIEEEVCFEETVSKLCPEESEGSTTTLYTSADDFASTANASRSIKSSFRDSISVSSCGRSPILEEPPLSESPKIRNVQRKSMAYSSSCLGSWNNVAEDSLGSSKDILGQSFKEGEKMRLSLRSSKVFPGPTESLAASLQRGLQIIDYHQRNSTLNKSSASFSFDHLTLTPCSEIDKDDSCDQITQQKKYSIDESTATLLCEPCRKRISNQDSTEVQGNVKSRTETEAENPEGLTHKVSKDSQSTMEKAIAREKELENVCKEQAARIEELNQLVEKLKGEKELQSSITVYDPDRNKQTTHEENNLLNDEDELPRGTSIPDIVEEKCEIKEVQEEVNRDSSFDAAEKEELLKEIQNLRSKLQICSDAPVKKSTDKLRSSLSLMSRSIQQRKSVVFSQDNSGDEVEKERQRWTEMESEWICLTDELRVDLESNRQRAERVEMELSLEKKCTEELDDALKRAVLGHARMVEHYADLQEKYNDLVAKHNAIMEGIAEVKRAAAKAGKKGHARFAKSLAAELSALRVEREREAKFLRKQNMNLKIQLKETAEAVHAAGELLVRLREAEHAASIAEESFTKVQQDNEKLKKQMDKMKRKHKMEMITMKQYLAESKLPESALQPLFREDSDVVQNNATSHDDQAWRVEFGAIYQQHY</sequence>
<evidence type="ECO:0000313" key="12">
    <source>
        <dbReference type="Proteomes" id="UP001374584"/>
    </source>
</evidence>
<dbReference type="InterPro" id="IPR001752">
    <property type="entry name" value="Kinesin_motor_dom"/>
</dbReference>
<feature type="coiled-coil region" evidence="8">
    <location>
        <begin position="1086"/>
        <end position="1158"/>
    </location>
</feature>
<dbReference type="GO" id="GO:0003777">
    <property type="term" value="F:microtubule motor activity"/>
    <property type="evidence" value="ECO:0007669"/>
    <property type="project" value="InterPro"/>
</dbReference>
<feature type="coiled-coil region" evidence="8">
    <location>
        <begin position="439"/>
        <end position="466"/>
    </location>
</feature>
<dbReference type="PANTHER" id="PTHR37739:SF16">
    <property type="entry name" value="KINESIN-LIKE PROTEIN"/>
    <property type="match status" value="1"/>
</dbReference>
<dbReference type="EMBL" id="JAYMYR010000003">
    <property type="protein sequence ID" value="KAK7371957.1"/>
    <property type="molecule type" value="Genomic_DNA"/>
</dbReference>
<feature type="coiled-coil region" evidence="8">
    <location>
        <begin position="811"/>
        <end position="852"/>
    </location>
</feature>
<dbReference type="PRINTS" id="PR00380">
    <property type="entry name" value="KINESINHEAVY"/>
</dbReference>
<comment type="similarity">
    <text evidence="6">Belongs to the TRAFAC class myosin-kinesin ATPase superfamily. Kinesin family. KIN-12 subfamily.</text>
</comment>
<feature type="compositionally biased region" description="Polar residues" evidence="9">
    <location>
        <begin position="776"/>
        <end position="786"/>
    </location>
</feature>
<dbReference type="GO" id="GO:0005874">
    <property type="term" value="C:microtubule"/>
    <property type="evidence" value="ECO:0007669"/>
    <property type="project" value="UniProtKB-KW"/>
</dbReference>
<comment type="caution">
    <text evidence="11">The sequence shown here is derived from an EMBL/GenBank/DDBJ whole genome shotgun (WGS) entry which is preliminary data.</text>
</comment>
<evidence type="ECO:0000256" key="9">
    <source>
        <dbReference type="SAM" id="MobiDB-lite"/>
    </source>
</evidence>
<dbReference type="FunFam" id="3.40.850.10:FF:000052">
    <property type="entry name" value="Kinesin-like protein KIN-12F"/>
    <property type="match status" value="1"/>
</dbReference>
<keyword evidence="3 7" id="KW-0067">ATP-binding</keyword>
<keyword evidence="12" id="KW-1185">Reference proteome</keyword>
<dbReference type="InterPro" id="IPR044986">
    <property type="entry name" value="KIF15/KIN-12"/>
</dbReference>
<evidence type="ECO:0000256" key="3">
    <source>
        <dbReference type="ARBA" id="ARBA00022840"/>
    </source>
</evidence>
<protein>
    <recommendedName>
        <fullName evidence="10">Kinesin motor domain-containing protein</fullName>
    </recommendedName>
</protein>
<evidence type="ECO:0000313" key="11">
    <source>
        <dbReference type="EMBL" id="KAK7371957.1"/>
    </source>
</evidence>
<gene>
    <name evidence="11" type="ORF">VNO80_05324</name>
</gene>
<dbReference type="InterPro" id="IPR036961">
    <property type="entry name" value="Kinesin_motor_dom_sf"/>
</dbReference>
<dbReference type="GO" id="GO:0055046">
    <property type="term" value="P:microgametogenesis"/>
    <property type="evidence" value="ECO:0007669"/>
    <property type="project" value="UniProtKB-ARBA"/>
</dbReference>
<evidence type="ECO:0000256" key="1">
    <source>
        <dbReference type="ARBA" id="ARBA00022701"/>
    </source>
</evidence>
<dbReference type="SUPFAM" id="SSF52540">
    <property type="entry name" value="P-loop containing nucleoside triphosphate hydrolases"/>
    <property type="match status" value="1"/>
</dbReference>
<evidence type="ECO:0000256" key="7">
    <source>
        <dbReference type="PROSITE-ProRule" id="PRU00283"/>
    </source>
</evidence>
<evidence type="ECO:0000256" key="6">
    <source>
        <dbReference type="ARBA" id="ARBA00034488"/>
    </source>
</evidence>
<dbReference type="PROSITE" id="PS50067">
    <property type="entry name" value="KINESIN_MOTOR_2"/>
    <property type="match status" value="1"/>
</dbReference>
<evidence type="ECO:0000256" key="8">
    <source>
        <dbReference type="SAM" id="Coils"/>
    </source>
</evidence>
<dbReference type="Gene3D" id="3.40.850.10">
    <property type="entry name" value="Kinesin motor domain"/>
    <property type="match status" value="1"/>
</dbReference>
<feature type="binding site" evidence="7">
    <location>
        <begin position="171"/>
        <end position="178"/>
    </location>
    <ligand>
        <name>ATP</name>
        <dbReference type="ChEBI" id="CHEBI:30616"/>
    </ligand>
</feature>
<feature type="domain" description="Kinesin motor" evidence="10">
    <location>
        <begin position="96"/>
        <end position="432"/>
    </location>
</feature>